<proteinExistence type="predicted"/>
<feature type="signal peptide" evidence="1">
    <location>
        <begin position="1"/>
        <end position="24"/>
    </location>
</feature>
<dbReference type="AlphaFoldDB" id="G3I1C3"/>
<gene>
    <name evidence="2" type="ORF">I79_017176</name>
</gene>
<reference evidence="3" key="1">
    <citation type="journal article" date="2011" name="Nat. Biotechnol.">
        <title>The genomic sequence of the Chinese hamster ovary (CHO)-K1 cell line.</title>
        <authorList>
            <person name="Xu X."/>
            <person name="Nagarajan H."/>
            <person name="Lewis N.E."/>
            <person name="Pan S."/>
            <person name="Cai Z."/>
            <person name="Liu X."/>
            <person name="Chen W."/>
            <person name="Xie M."/>
            <person name="Wang W."/>
            <person name="Hammond S."/>
            <person name="Andersen M.R."/>
            <person name="Neff N."/>
            <person name="Passarelli B."/>
            <person name="Koh W."/>
            <person name="Fan H.C."/>
            <person name="Wang J."/>
            <person name="Gui Y."/>
            <person name="Lee K.H."/>
            <person name="Betenbaugh M.J."/>
            <person name="Quake S.R."/>
            <person name="Famili I."/>
            <person name="Palsson B.O."/>
            <person name="Wang J."/>
        </authorList>
    </citation>
    <scope>NUCLEOTIDE SEQUENCE [LARGE SCALE GENOMIC DNA]</scope>
    <source>
        <strain evidence="3">CHO K1 cell line</strain>
    </source>
</reference>
<keyword evidence="1" id="KW-0732">Signal</keyword>
<evidence type="ECO:0000256" key="1">
    <source>
        <dbReference type="SAM" id="SignalP"/>
    </source>
</evidence>
<dbReference type="Proteomes" id="UP000001075">
    <property type="component" value="Unassembled WGS sequence"/>
</dbReference>
<sequence>MSLSNSHAGFFCFVLFCFLTQTLPEFLCSFEDVTSSPVENCTHLIPTSSLLFGSACLFDYVMS</sequence>
<evidence type="ECO:0000313" key="3">
    <source>
        <dbReference type="Proteomes" id="UP000001075"/>
    </source>
</evidence>
<organism evidence="2 3">
    <name type="scientific">Cricetulus griseus</name>
    <name type="common">Chinese hamster</name>
    <name type="synonym">Cricetulus barabensis griseus</name>
    <dbReference type="NCBI Taxonomy" id="10029"/>
    <lineage>
        <taxon>Eukaryota</taxon>
        <taxon>Metazoa</taxon>
        <taxon>Chordata</taxon>
        <taxon>Craniata</taxon>
        <taxon>Vertebrata</taxon>
        <taxon>Euteleostomi</taxon>
        <taxon>Mammalia</taxon>
        <taxon>Eutheria</taxon>
        <taxon>Euarchontoglires</taxon>
        <taxon>Glires</taxon>
        <taxon>Rodentia</taxon>
        <taxon>Myomorpha</taxon>
        <taxon>Muroidea</taxon>
        <taxon>Cricetidae</taxon>
        <taxon>Cricetinae</taxon>
        <taxon>Cricetulus</taxon>
    </lineage>
</organism>
<accession>G3I1C3</accession>
<protein>
    <submittedName>
        <fullName evidence="2">Uncharacterized protein</fullName>
    </submittedName>
</protein>
<feature type="chain" id="PRO_5003444875" evidence="1">
    <location>
        <begin position="25"/>
        <end position="63"/>
    </location>
</feature>
<dbReference type="EMBL" id="JH001066">
    <property type="protein sequence ID" value="EGW10759.1"/>
    <property type="molecule type" value="Genomic_DNA"/>
</dbReference>
<name>G3I1C3_CRIGR</name>
<dbReference type="InParanoid" id="G3I1C3"/>
<evidence type="ECO:0000313" key="2">
    <source>
        <dbReference type="EMBL" id="EGW10759.1"/>
    </source>
</evidence>